<dbReference type="STRING" id="1423778.FC70_GL001031"/>
<keyword evidence="9" id="KW-1185">Reference proteome</keyword>
<proteinExistence type="inferred from homology"/>
<dbReference type="AlphaFoldDB" id="A0A0R1RL51"/>
<protein>
    <submittedName>
        <fullName evidence="8">Alpha-N-arabinofuranosidase</fullName>
    </submittedName>
</protein>
<dbReference type="InterPro" id="IPR016828">
    <property type="entry name" value="Alpha-L-arabinofuranosidase"/>
</dbReference>
<evidence type="ECO:0000256" key="7">
    <source>
        <dbReference type="RuleBase" id="RU361187"/>
    </source>
</evidence>
<dbReference type="Pfam" id="PF04616">
    <property type="entry name" value="Glyco_hydro_43"/>
    <property type="match status" value="1"/>
</dbReference>
<keyword evidence="2" id="KW-0732">Signal</keyword>
<evidence type="ECO:0000313" key="8">
    <source>
        <dbReference type="EMBL" id="KRL55434.1"/>
    </source>
</evidence>
<evidence type="ECO:0000256" key="4">
    <source>
        <dbReference type="ARBA" id="ARBA00023295"/>
    </source>
</evidence>
<evidence type="ECO:0000256" key="6">
    <source>
        <dbReference type="PIRSR" id="PIRSR606710-2"/>
    </source>
</evidence>
<dbReference type="Proteomes" id="UP000051697">
    <property type="component" value="Unassembled WGS sequence"/>
</dbReference>
<sequence>MKAVTKMSSQYLTPLVVQRADPYIYKHSDGYYYFTASVPAYNLIEIRRAKTLNGLANAAPRTVWRKHDSGEMSQLIWAPEIHFINNKWYIYFAAAETTAFDENGMFQHRMFCIECDNPDPMRQEEDWIERGQVKTGMDSFSLDATCFEQNGNLYYVWAQKDPAIKGNSNLYIAEMENPWTLKTKPVLISKPEFEWETNIFSVNEGPAVIHRNGKLFITYSASATDQNYCMGMLIADDQSDLLNSNSWTKQDKPVFESNLSVRQYGPGHNSFTIGEDNKTDILVYHCRDYTTIKGDPLYDPNRHTCVQPFTWNSDGLPNFGKPNPYNYK</sequence>
<dbReference type="PIRSF" id="PIRSF025414">
    <property type="entry name" value="Alpha-L-arabinofuranosidase"/>
    <property type="match status" value="1"/>
</dbReference>
<dbReference type="Gene3D" id="2.115.10.20">
    <property type="entry name" value="Glycosyl hydrolase domain, family 43"/>
    <property type="match status" value="1"/>
</dbReference>
<dbReference type="InterPro" id="IPR023296">
    <property type="entry name" value="Glyco_hydro_beta-prop_sf"/>
</dbReference>
<dbReference type="GO" id="GO:0005975">
    <property type="term" value="P:carbohydrate metabolic process"/>
    <property type="evidence" value="ECO:0007669"/>
    <property type="project" value="InterPro"/>
</dbReference>
<feature type="active site" description="Proton acceptor" evidence="5">
    <location>
        <position position="21"/>
    </location>
</feature>
<dbReference type="EMBL" id="AZFE01000031">
    <property type="protein sequence ID" value="KRL55434.1"/>
    <property type="molecule type" value="Genomic_DNA"/>
</dbReference>
<keyword evidence="3 7" id="KW-0378">Hydrolase</keyword>
<dbReference type="PANTHER" id="PTHR43817:SF1">
    <property type="entry name" value="HYDROLASE, FAMILY 43, PUTATIVE (AFU_ORTHOLOGUE AFUA_3G01660)-RELATED"/>
    <property type="match status" value="1"/>
</dbReference>
<dbReference type="InterPro" id="IPR006710">
    <property type="entry name" value="Glyco_hydro_43"/>
</dbReference>
<comment type="similarity">
    <text evidence="1 7">Belongs to the glycosyl hydrolase 43 family.</text>
</comment>
<organism evidence="8 9">
    <name type="scientific">Paucilactobacillus oligofermentans DSM 15707 = LMG 22743</name>
    <dbReference type="NCBI Taxonomy" id="1423778"/>
    <lineage>
        <taxon>Bacteria</taxon>
        <taxon>Bacillati</taxon>
        <taxon>Bacillota</taxon>
        <taxon>Bacilli</taxon>
        <taxon>Lactobacillales</taxon>
        <taxon>Lactobacillaceae</taxon>
        <taxon>Paucilactobacillus</taxon>
    </lineage>
</organism>
<dbReference type="GO" id="GO:0004553">
    <property type="term" value="F:hydrolase activity, hydrolyzing O-glycosyl compounds"/>
    <property type="evidence" value="ECO:0007669"/>
    <property type="project" value="InterPro"/>
</dbReference>
<accession>A0A0R1RL51</accession>
<feature type="site" description="Important for catalytic activity, responsible for pKa modulation of the active site Glu and correct orientation of both the proton donor and substrate" evidence="6">
    <location>
        <position position="143"/>
    </location>
</feature>
<evidence type="ECO:0000256" key="3">
    <source>
        <dbReference type="ARBA" id="ARBA00022801"/>
    </source>
</evidence>
<evidence type="ECO:0000313" key="9">
    <source>
        <dbReference type="Proteomes" id="UP000051697"/>
    </source>
</evidence>
<dbReference type="CDD" id="cd18817">
    <property type="entry name" value="GH43f_LbAraf43-like"/>
    <property type="match status" value="1"/>
</dbReference>
<gene>
    <name evidence="8" type="ORF">FC70_GL001031</name>
</gene>
<comment type="caution">
    <text evidence="8">The sequence shown here is derived from an EMBL/GenBank/DDBJ whole genome shotgun (WGS) entry which is preliminary data.</text>
</comment>
<evidence type="ECO:0000256" key="2">
    <source>
        <dbReference type="ARBA" id="ARBA00022729"/>
    </source>
</evidence>
<keyword evidence="4 7" id="KW-0326">Glycosidase</keyword>
<reference evidence="8 9" key="1">
    <citation type="journal article" date="2015" name="Genome Announc.">
        <title>Expanding the biotechnology potential of lactobacilli through comparative genomics of 213 strains and associated genera.</title>
        <authorList>
            <person name="Sun Z."/>
            <person name="Harris H.M."/>
            <person name="McCann A."/>
            <person name="Guo C."/>
            <person name="Argimon S."/>
            <person name="Zhang W."/>
            <person name="Yang X."/>
            <person name="Jeffery I.B."/>
            <person name="Cooney J.C."/>
            <person name="Kagawa T.F."/>
            <person name="Liu W."/>
            <person name="Song Y."/>
            <person name="Salvetti E."/>
            <person name="Wrobel A."/>
            <person name="Rasinkangas P."/>
            <person name="Parkhill J."/>
            <person name="Rea M.C."/>
            <person name="O'Sullivan O."/>
            <person name="Ritari J."/>
            <person name="Douillard F.P."/>
            <person name="Paul Ross R."/>
            <person name="Yang R."/>
            <person name="Briner A.E."/>
            <person name="Felis G.E."/>
            <person name="de Vos W.M."/>
            <person name="Barrangou R."/>
            <person name="Klaenhammer T.R."/>
            <person name="Caufield P.W."/>
            <person name="Cui Y."/>
            <person name="Zhang H."/>
            <person name="O'Toole P.W."/>
        </authorList>
    </citation>
    <scope>NUCLEOTIDE SEQUENCE [LARGE SCALE GENOMIC DNA]</scope>
    <source>
        <strain evidence="8 9">DSM 15707</strain>
    </source>
</reference>
<evidence type="ECO:0000256" key="5">
    <source>
        <dbReference type="PIRSR" id="PIRSR606710-1"/>
    </source>
</evidence>
<dbReference type="SUPFAM" id="SSF75005">
    <property type="entry name" value="Arabinanase/levansucrase/invertase"/>
    <property type="match status" value="1"/>
</dbReference>
<evidence type="ECO:0000256" key="1">
    <source>
        <dbReference type="ARBA" id="ARBA00009865"/>
    </source>
</evidence>
<dbReference type="PANTHER" id="PTHR43817">
    <property type="entry name" value="GLYCOSYL HYDROLASE"/>
    <property type="match status" value="1"/>
</dbReference>
<feature type="active site" description="Proton donor" evidence="5">
    <location>
        <position position="204"/>
    </location>
</feature>
<dbReference type="PATRIC" id="fig|1423778.4.peg.1064"/>
<name>A0A0R1RL51_9LACO</name>